<sequence length="69" mass="7855">MSPVLGTERAERFVPPRPARGTTVELPHPRDVPVRAEQDGARRFLLSQHRSQREFRFVDHAAGLRGLLL</sequence>
<evidence type="ECO:0000313" key="2">
    <source>
        <dbReference type="EMBL" id="XBV84055.1"/>
    </source>
</evidence>
<proteinExistence type="predicted"/>
<accession>A0AAU7U6D2</accession>
<name>A0AAU7U6D2_9DEIO</name>
<dbReference type="EMBL" id="CP158298">
    <property type="protein sequence ID" value="XBV84055.1"/>
    <property type="molecule type" value="Genomic_DNA"/>
</dbReference>
<reference evidence="2" key="1">
    <citation type="submission" date="2024-06" db="EMBL/GenBank/DDBJ databases">
        <title>Draft Genome Sequence of Deinococcus sonorensis Type Strain KR-87, a Biofilm Producing Representative of the Genus Deinococcus.</title>
        <authorList>
            <person name="Boren L.S."/>
            <person name="Grosso R.A."/>
            <person name="Hugenberg-Cox A.N."/>
            <person name="Hill J.T.E."/>
            <person name="Albert C.M."/>
            <person name="Tuohy J.M."/>
        </authorList>
    </citation>
    <scope>NUCLEOTIDE SEQUENCE</scope>
    <source>
        <strain evidence="2">KR-87</strain>
        <plasmid evidence="2">pDson03</plasmid>
    </source>
</reference>
<dbReference type="RefSeq" id="WP_350242041.1">
    <property type="nucleotide sequence ID" value="NZ_CP158298.1"/>
</dbReference>
<dbReference type="AlphaFoldDB" id="A0AAU7U6D2"/>
<protein>
    <submittedName>
        <fullName evidence="2">Uncharacterized protein</fullName>
    </submittedName>
</protein>
<feature type="region of interest" description="Disordered" evidence="1">
    <location>
        <begin position="1"/>
        <end position="27"/>
    </location>
</feature>
<keyword evidence="2" id="KW-0614">Plasmid</keyword>
<gene>
    <name evidence="2" type="ORF">ABOD76_05040</name>
</gene>
<evidence type="ECO:0000256" key="1">
    <source>
        <dbReference type="SAM" id="MobiDB-lite"/>
    </source>
</evidence>
<organism evidence="2">
    <name type="scientific">Deinococcus sonorensis KR-87</name>
    <dbReference type="NCBI Taxonomy" id="694439"/>
    <lineage>
        <taxon>Bacteria</taxon>
        <taxon>Thermotogati</taxon>
        <taxon>Deinococcota</taxon>
        <taxon>Deinococci</taxon>
        <taxon>Deinococcales</taxon>
        <taxon>Deinococcaceae</taxon>
        <taxon>Deinococcus</taxon>
    </lineage>
</organism>
<geneLocation type="plasmid" evidence="2">
    <name>pDson03</name>
</geneLocation>
<dbReference type="KEGG" id="dsc:ABOD76_05040"/>